<evidence type="ECO:0000313" key="14">
    <source>
        <dbReference type="RefSeq" id="XP_008806681.2"/>
    </source>
</evidence>
<dbReference type="GO" id="GO:0015031">
    <property type="term" value="P:protein transport"/>
    <property type="evidence" value="ECO:0007669"/>
    <property type="project" value="UniProtKB-KW"/>
</dbReference>
<evidence type="ECO:0000256" key="9">
    <source>
        <dbReference type="ARBA" id="ARBA00023242"/>
    </source>
</evidence>
<evidence type="ECO:0000256" key="6">
    <source>
        <dbReference type="ARBA" id="ARBA00022490"/>
    </source>
</evidence>
<keyword evidence="6" id="KW-0963">Cytoplasm</keyword>
<dbReference type="PANTHER" id="PTHR13135:SF0">
    <property type="entry name" value="PHOSPHORYLATED ADAPTER RNA EXPORT PROTEIN"/>
    <property type="match status" value="1"/>
</dbReference>
<feature type="domain" description="Phosphorylated adapter RNA export protein RNA-binding" evidence="12">
    <location>
        <begin position="104"/>
        <end position="181"/>
    </location>
</feature>
<feature type="region of interest" description="Disordered" evidence="11">
    <location>
        <begin position="194"/>
        <end position="240"/>
    </location>
</feature>
<comment type="similarity">
    <text evidence="3">Belongs to the PHAX family.</text>
</comment>
<keyword evidence="7" id="KW-0694">RNA-binding</keyword>
<evidence type="ECO:0000256" key="11">
    <source>
        <dbReference type="SAM" id="MobiDB-lite"/>
    </source>
</evidence>
<protein>
    <recommendedName>
        <fullName evidence="4">Phosphorylated adapter RNA export protein</fullName>
    </recommendedName>
    <alternativeName>
        <fullName evidence="10">RNA U small nuclear RNA export adapter protein</fullName>
    </alternativeName>
</protein>
<dbReference type="GeneID" id="103719281"/>
<dbReference type="OrthoDB" id="20573at2759"/>
<dbReference type="Gene3D" id="1.10.10.1440">
    <property type="entry name" value="PHAX RNA-binding domain"/>
    <property type="match status" value="1"/>
</dbReference>
<feature type="compositionally biased region" description="Basic residues" evidence="11">
    <location>
        <begin position="74"/>
        <end position="91"/>
    </location>
</feature>
<dbReference type="GO" id="GO:0003723">
    <property type="term" value="F:RNA binding"/>
    <property type="evidence" value="ECO:0007669"/>
    <property type="project" value="UniProtKB-KW"/>
</dbReference>
<keyword evidence="8" id="KW-0653">Protein transport</keyword>
<gene>
    <name evidence="14" type="primary">LOC103719281</name>
</gene>
<dbReference type="KEGG" id="pda:103719281"/>
<reference evidence="14" key="2">
    <citation type="submission" date="2025-08" db="UniProtKB">
        <authorList>
            <consortium name="RefSeq"/>
        </authorList>
    </citation>
    <scope>IDENTIFICATION</scope>
    <source>
        <tissue evidence="14">Young leaves</tissue>
    </source>
</reference>
<accession>A0A8B7CUG3</accession>
<evidence type="ECO:0000256" key="1">
    <source>
        <dbReference type="ARBA" id="ARBA00004123"/>
    </source>
</evidence>
<evidence type="ECO:0000256" key="4">
    <source>
        <dbReference type="ARBA" id="ARBA00016856"/>
    </source>
</evidence>
<evidence type="ECO:0000256" key="5">
    <source>
        <dbReference type="ARBA" id="ARBA00022448"/>
    </source>
</evidence>
<feature type="compositionally biased region" description="Basic and acidic residues" evidence="11">
    <location>
        <begin position="228"/>
        <end position="240"/>
    </location>
</feature>
<dbReference type="Pfam" id="PF10258">
    <property type="entry name" value="PHAX_RNA-bd"/>
    <property type="match status" value="1"/>
</dbReference>
<dbReference type="Proteomes" id="UP000228380">
    <property type="component" value="Chromosome 11"/>
</dbReference>
<dbReference type="InterPro" id="IPR019385">
    <property type="entry name" value="PHAX_RNA-binding_domain"/>
</dbReference>
<organism evidence="13 14">
    <name type="scientific">Phoenix dactylifera</name>
    <name type="common">Date palm</name>
    <dbReference type="NCBI Taxonomy" id="42345"/>
    <lineage>
        <taxon>Eukaryota</taxon>
        <taxon>Viridiplantae</taxon>
        <taxon>Streptophyta</taxon>
        <taxon>Embryophyta</taxon>
        <taxon>Tracheophyta</taxon>
        <taxon>Spermatophyta</taxon>
        <taxon>Magnoliopsida</taxon>
        <taxon>Liliopsida</taxon>
        <taxon>Arecaceae</taxon>
        <taxon>Coryphoideae</taxon>
        <taxon>Phoeniceae</taxon>
        <taxon>Phoenix</taxon>
    </lineage>
</organism>
<keyword evidence="5" id="KW-0813">Transport</keyword>
<dbReference type="AlphaFoldDB" id="A0A8B7CUG3"/>
<dbReference type="GO" id="GO:0005737">
    <property type="term" value="C:cytoplasm"/>
    <property type="evidence" value="ECO:0007669"/>
    <property type="project" value="UniProtKB-SubCell"/>
</dbReference>
<dbReference type="GO" id="GO:0005634">
    <property type="term" value="C:nucleus"/>
    <property type="evidence" value="ECO:0007669"/>
    <property type="project" value="UniProtKB-SubCell"/>
</dbReference>
<evidence type="ECO:0000256" key="10">
    <source>
        <dbReference type="ARBA" id="ARBA00030834"/>
    </source>
</evidence>
<dbReference type="GO" id="GO:0006408">
    <property type="term" value="P:snRNA export from nucleus"/>
    <property type="evidence" value="ECO:0007669"/>
    <property type="project" value="InterPro"/>
</dbReference>
<keyword evidence="9" id="KW-0539">Nucleus</keyword>
<dbReference type="RefSeq" id="XP_008806681.2">
    <property type="nucleotide sequence ID" value="XM_008808459.3"/>
</dbReference>
<evidence type="ECO:0000256" key="8">
    <source>
        <dbReference type="ARBA" id="ARBA00022927"/>
    </source>
</evidence>
<feature type="compositionally biased region" description="Low complexity" evidence="11">
    <location>
        <begin position="46"/>
        <end position="57"/>
    </location>
</feature>
<evidence type="ECO:0000256" key="3">
    <source>
        <dbReference type="ARBA" id="ARBA00006094"/>
    </source>
</evidence>
<sequence length="277" mass="30618">MEGKESVLEAIYEESEFEADEETLDADGLQQDVEMLDAESLDADRGPPAGDGAPSAGGADGGRDQAAGGGSRFRNQRRRASKKKNRRKKKGGAASSITDINKFVIDTCRRLKEKKSYLVWNAVGCLGVLVVSDLVKEVEAIQSCGGQKTADGRRFRTGGGILWSILKTREPNVYKEIMAKGRAFERQFRHAKAPQMTGKSEIATSQSTNAPVEVAEELDGSEQMPDTHQQRESSDTKMDRKSVLDRIRVPVAYDDLFEEDIQLEVFHLRRPDIVSIL</sequence>
<evidence type="ECO:0000256" key="7">
    <source>
        <dbReference type="ARBA" id="ARBA00022884"/>
    </source>
</evidence>
<evidence type="ECO:0000259" key="12">
    <source>
        <dbReference type="Pfam" id="PF10258"/>
    </source>
</evidence>
<reference evidence="13" key="1">
    <citation type="journal article" date="2019" name="Nat. Commun.">
        <title>Genome-wide association mapping of date palm fruit traits.</title>
        <authorList>
            <person name="Hazzouri K.M."/>
            <person name="Gros-Balthazard M."/>
            <person name="Flowers J.M."/>
            <person name="Copetti D."/>
            <person name="Lemansour A."/>
            <person name="Lebrun M."/>
            <person name="Masmoudi K."/>
            <person name="Ferrand S."/>
            <person name="Dhar M.I."/>
            <person name="Fresquez Z.A."/>
            <person name="Rosas U."/>
            <person name="Zhang J."/>
            <person name="Talag J."/>
            <person name="Lee S."/>
            <person name="Kudrna D."/>
            <person name="Powell R.F."/>
            <person name="Leitch I.J."/>
            <person name="Krueger R.R."/>
            <person name="Wing R.A."/>
            <person name="Amiri K.M.A."/>
            <person name="Purugganan M.D."/>
        </authorList>
    </citation>
    <scope>NUCLEOTIDE SEQUENCE [LARGE SCALE GENOMIC DNA]</scope>
    <source>
        <strain evidence="13">cv. Khalas</strain>
    </source>
</reference>
<proteinExistence type="inferred from homology"/>
<dbReference type="InterPro" id="IPR039047">
    <property type="entry name" value="PHAX"/>
</dbReference>
<feature type="compositionally biased region" description="Acidic residues" evidence="11">
    <location>
        <begin position="11"/>
        <end position="25"/>
    </location>
</feature>
<feature type="region of interest" description="Disordered" evidence="11">
    <location>
        <begin position="1"/>
        <end position="94"/>
    </location>
</feature>
<comment type="subcellular location">
    <subcellularLocation>
        <location evidence="2">Cytoplasm</location>
    </subcellularLocation>
    <subcellularLocation>
        <location evidence="1">Nucleus</location>
    </subcellularLocation>
</comment>
<dbReference type="InterPro" id="IPR038092">
    <property type="entry name" value="PHAX_RNA-binding_sf"/>
</dbReference>
<evidence type="ECO:0000256" key="2">
    <source>
        <dbReference type="ARBA" id="ARBA00004496"/>
    </source>
</evidence>
<keyword evidence="13" id="KW-1185">Reference proteome</keyword>
<evidence type="ECO:0000313" key="13">
    <source>
        <dbReference type="Proteomes" id="UP000228380"/>
    </source>
</evidence>
<dbReference type="PANTHER" id="PTHR13135">
    <property type="entry name" value="CYTOSOLIC RESINIFERATOXIN BINDING PROTEIN RBP-26"/>
    <property type="match status" value="1"/>
</dbReference>
<name>A0A8B7CUG3_PHODC</name>